<evidence type="ECO:0000256" key="1">
    <source>
        <dbReference type="SAM" id="MobiDB-lite"/>
    </source>
</evidence>
<feature type="region of interest" description="Disordered" evidence="1">
    <location>
        <begin position="78"/>
        <end position="103"/>
    </location>
</feature>
<dbReference type="PANTHER" id="PTHR47515">
    <property type="entry name" value="LOW CALCIUM RESPONSE LOCUS PROTEIN T"/>
    <property type="match status" value="1"/>
</dbReference>
<protein>
    <submittedName>
        <fullName evidence="2">Uncharacterized protein</fullName>
    </submittedName>
</protein>
<sequence>MSDARWPDRRFRTFNVNDDLNRESMKIDIDSNLPSANIVRVLDELVEVRGAKTIARGKWPGVHQRRVEALGQARGTGPVRIRHAGRGPAHGRGLAPPLQPSPPAPIAGRPFTTSLRDGELASHLYFQMARKKEDASVACSMASGPDRQLVLKALMMDSWQRPP</sequence>
<reference evidence="2 3" key="1">
    <citation type="submission" date="2024-02" db="EMBL/GenBank/DDBJ databases">
        <title>Lysobacter Genome Sequencing and Mining.</title>
        <authorList>
            <person name="Bierman J."/>
            <person name="Walker M.C."/>
        </authorList>
    </citation>
    <scope>NUCLEOTIDE SEQUENCE [LARGE SCALE GENOMIC DNA]</scope>
    <source>
        <strain evidence="2 3">PB6250</strain>
    </source>
</reference>
<gene>
    <name evidence="2" type="ORF">V2J18_12965</name>
</gene>
<organism evidence="2 3">
    <name type="scientific">Lysobacter firmicutimachus</name>
    <dbReference type="NCBI Taxonomy" id="1792846"/>
    <lineage>
        <taxon>Bacteria</taxon>
        <taxon>Pseudomonadati</taxon>
        <taxon>Pseudomonadota</taxon>
        <taxon>Gammaproteobacteria</taxon>
        <taxon>Lysobacterales</taxon>
        <taxon>Lysobacteraceae</taxon>
        <taxon>Lysobacter</taxon>
    </lineage>
</organism>
<comment type="caution">
    <text evidence="2">The sequence shown here is derived from an EMBL/GenBank/DDBJ whole genome shotgun (WGS) entry which is preliminary data.</text>
</comment>
<dbReference type="Proteomes" id="UP001387215">
    <property type="component" value="Unassembled WGS sequence"/>
</dbReference>
<dbReference type="PANTHER" id="PTHR47515:SF2">
    <property type="entry name" value="INTEGRASE CORE DOMAIN PROTEIN"/>
    <property type="match status" value="1"/>
</dbReference>
<evidence type="ECO:0000313" key="2">
    <source>
        <dbReference type="EMBL" id="MEI2455592.1"/>
    </source>
</evidence>
<accession>A0ABU8D3K0</accession>
<evidence type="ECO:0000313" key="3">
    <source>
        <dbReference type="Proteomes" id="UP001387215"/>
    </source>
</evidence>
<keyword evidence="3" id="KW-1185">Reference proteome</keyword>
<proteinExistence type="predicted"/>
<dbReference type="EMBL" id="JBANDL010000002">
    <property type="protein sequence ID" value="MEI2455592.1"/>
    <property type="molecule type" value="Genomic_DNA"/>
</dbReference>
<dbReference type="RefSeq" id="WP_261370193.1">
    <property type="nucleotide sequence ID" value="NZ_JBANDL010000002.1"/>
</dbReference>
<name>A0ABU8D3K0_9GAMM</name>